<dbReference type="InterPro" id="IPR052924">
    <property type="entry name" value="OsmC/Ohr_hydroprdx_reductase"/>
</dbReference>
<dbReference type="SUPFAM" id="SSF82784">
    <property type="entry name" value="OsmC-like"/>
    <property type="match status" value="1"/>
</dbReference>
<dbReference type="EMBL" id="QBKR01000002">
    <property type="protein sequence ID" value="PTX64726.1"/>
    <property type="molecule type" value="Genomic_DNA"/>
</dbReference>
<gene>
    <name evidence="1" type="ORF">C8P63_102221</name>
</gene>
<organism evidence="1 2">
    <name type="scientific">Melghirimyces profundicolus</name>
    <dbReference type="NCBI Taxonomy" id="1242148"/>
    <lineage>
        <taxon>Bacteria</taxon>
        <taxon>Bacillati</taxon>
        <taxon>Bacillota</taxon>
        <taxon>Bacilli</taxon>
        <taxon>Bacillales</taxon>
        <taxon>Thermoactinomycetaceae</taxon>
        <taxon>Melghirimyces</taxon>
    </lineage>
</organism>
<sequence length="148" mass="16436">MAEQIMTVTVNSESSNMRTDVEAGKHQFIIDEPANMGGSDFGPNPLEYLLGALVGCENVIANFVAKEMDFDLKGIRFRAEGVLDSRGLMGDPDVQPYFQKVRVQAEVQTTESDPRVQELQKVVDQRCPVFTLLKAAGVELEVEWKKVS</sequence>
<protein>
    <submittedName>
        <fullName evidence="1">Putative OsmC-like protein</fullName>
    </submittedName>
</protein>
<dbReference type="OrthoDB" id="1433018at2"/>
<dbReference type="RefSeq" id="WP_108021778.1">
    <property type="nucleotide sequence ID" value="NZ_QBKR01000002.1"/>
</dbReference>
<dbReference type="PANTHER" id="PTHR35368">
    <property type="entry name" value="HYDROPEROXIDE REDUCTASE"/>
    <property type="match status" value="1"/>
</dbReference>
<dbReference type="Proteomes" id="UP000244240">
    <property type="component" value="Unassembled WGS sequence"/>
</dbReference>
<comment type="caution">
    <text evidence="1">The sequence shown here is derived from an EMBL/GenBank/DDBJ whole genome shotgun (WGS) entry which is preliminary data.</text>
</comment>
<keyword evidence="2" id="KW-1185">Reference proteome</keyword>
<dbReference type="Gene3D" id="3.30.300.20">
    <property type="match status" value="1"/>
</dbReference>
<dbReference type="PANTHER" id="PTHR35368:SF1">
    <property type="entry name" value="HYDROPEROXIDE REDUCTASE"/>
    <property type="match status" value="1"/>
</dbReference>
<accession>A0A2T6C8X2</accession>
<dbReference type="InterPro" id="IPR003718">
    <property type="entry name" value="OsmC/Ohr_fam"/>
</dbReference>
<dbReference type="InterPro" id="IPR036102">
    <property type="entry name" value="OsmC/Ohrsf"/>
</dbReference>
<name>A0A2T6C8X2_9BACL</name>
<evidence type="ECO:0000313" key="2">
    <source>
        <dbReference type="Proteomes" id="UP000244240"/>
    </source>
</evidence>
<evidence type="ECO:0000313" key="1">
    <source>
        <dbReference type="EMBL" id="PTX64726.1"/>
    </source>
</evidence>
<dbReference type="AlphaFoldDB" id="A0A2T6C8X2"/>
<proteinExistence type="predicted"/>
<dbReference type="Pfam" id="PF02566">
    <property type="entry name" value="OsmC"/>
    <property type="match status" value="1"/>
</dbReference>
<dbReference type="InterPro" id="IPR015946">
    <property type="entry name" value="KH_dom-like_a/b"/>
</dbReference>
<reference evidence="1 2" key="1">
    <citation type="submission" date="2018-04" db="EMBL/GenBank/DDBJ databases">
        <title>Genomic Encyclopedia of Archaeal and Bacterial Type Strains, Phase II (KMG-II): from individual species to whole genera.</title>
        <authorList>
            <person name="Goeker M."/>
        </authorList>
    </citation>
    <scope>NUCLEOTIDE SEQUENCE [LARGE SCALE GENOMIC DNA]</scope>
    <source>
        <strain evidence="1 2">DSM 45787</strain>
    </source>
</reference>